<sequence>MAKLIMVQGTSSNVGKSILVTALCRIFKQDGYKVAPYNSQNMALNAFVTKEGGEIGRAQAVQAEACGIEPSVDMNPILMKPEADSRSQIIVNGKVDRTISAREYYEYAPLLLDTALAALNRLREKNDIVVIEGA</sequence>
<feature type="domain" description="CobQ/CobB/MinD/ParA nucleotide binding" evidence="2">
    <location>
        <begin position="5"/>
        <end position="97"/>
    </location>
</feature>
<dbReference type="PANTHER" id="PTHR21343">
    <property type="entry name" value="DETHIOBIOTIN SYNTHETASE"/>
    <property type="match status" value="1"/>
</dbReference>
<evidence type="ECO:0000313" key="4">
    <source>
        <dbReference type="Proteomes" id="UP000233649"/>
    </source>
</evidence>
<reference evidence="3 4" key="1">
    <citation type="journal article" date="2017" name="FEMS Microbiol. Ecol.">
        <title>Reconstructed genomes of novel Dehalococcoides mccartyi strains from 1,2,3,4-tetrachlorodibenzo-p-dioxin-dechlorinating enrichment cultures reveal divergent reductive dehalogenase gene profiles.</title>
        <authorList>
            <person name="Dam H.T."/>
            <person name="Vollmers J."/>
            <person name="Kaster A.K."/>
            <person name="Haggblom M.M."/>
        </authorList>
    </citation>
    <scope>NUCLEOTIDE SEQUENCE [LARGE SCALE GENOMIC DNA]</scope>
    <source>
        <strain evidence="3 4">H1-3-2.001</strain>
    </source>
</reference>
<accession>A0A2J1DV17</accession>
<feature type="non-terminal residue" evidence="3">
    <location>
        <position position="134"/>
    </location>
</feature>
<proteinExistence type="predicted"/>
<evidence type="ECO:0000256" key="1">
    <source>
        <dbReference type="ARBA" id="ARBA00022962"/>
    </source>
</evidence>
<dbReference type="EMBL" id="PHFD01000268">
    <property type="protein sequence ID" value="PKH45964.1"/>
    <property type="molecule type" value="Genomic_DNA"/>
</dbReference>
<dbReference type="PANTHER" id="PTHR21343:SF1">
    <property type="entry name" value="COBYRIC ACID SYNTHASE"/>
    <property type="match status" value="1"/>
</dbReference>
<name>A0A2J1DV17_9CHLR</name>
<organism evidence="3 4">
    <name type="scientific">Dehalococcoides mccartyi</name>
    <dbReference type="NCBI Taxonomy" id="61435"/>
    <lineage>
        <taxon>Bacteria</taxon>
        <taxon>Bacillati</taxon>
        <taxon>Chloroflexota</taxon>
        <taxon>Dehalococcoidia</taxon>
        <taxon>Dehalococcoidales</taxon>
        <taxon>Dehalococcoidaceae</taxon>
        <taxon>Dehalococcoides</taxon>
    </lineage>
</organism>
<dbReference type="Gene3D" id="3.40.50.300">
    <property type="entry name" value="P-loop containing nucleotide triphosphate hydrolases"/>
    <property type="match status" value="1"/>
</dbReference>
<keyword evidence="1" id="KW-0315">Glutamine amidotransferase</keyword>
<dbReference type="InterPro" id="IPR027417">
    <property type="entry name" value="P-loop_NTPase"/>
</dbReference>
<evidence type="ECO:0000259" key="2">
    <source>
        <dbReference type="Pfam" id="PF01656"/>
    </source>
</evidence>
<evidence type="ECO:0000313" key="3">
    <source>
        <dbReference type="EMBL" id="PKH45964.1"/>
    </source>
</evidence>
<dbReference type="AlphaFoldDB" id="A0A2J1DV17"/>
<protein>
    <submittedName>
        <fullName evidence="3">Cobyric acid synthase CobQ</fullName>
    </submittedName>
</protein>
<dbReference type="Proteomes" id="UP000233649">
    <property type="component" value="Unassembled WGS sequence"/>
</dbReference>
<dbReference type="UniPathway" id="UPA00148"/>
<dbReference type="GO" id="GO:0009236">
    <property type="term" value="P:cobalamin biosynthetic process"/>
    <property type="evidence" value="ECO:0007669"/>
    <property type="project" value="UniProtKB-UniPathway"/>
</dbReference>
<gene>
    <name evidence="3" type="ORF">CVH13_01315</name>
</gene>
<dbReference type="SUPFAM" id="SSF52540">
    <property type="entry name" value="P-loop containing nucleoside triphosphate hydrolases"/>
    <property type="match status" value="1"/>
</dbReference>
<comment type="caution">
    <text evidence="3">The sequence shown here is derived from an EMBL/GenBank/DDBJ whole genome shotgun (WGS) entry which is preliminary data.</text>
</comment>
<dbReference type="InterPro" id="IPR002586">
    <property type="entry name" value="CobQ/CobB/MinD/ParA_Nub-bd_dom"/>
</dbReference>
<dbReference type="Pfam" id="PF01656">
    <property type="entry name" value="CbiA"/>
    <property type="match status" value="1"/>
</dbReference>